<dbReference type="Proteomes" id="UP000887159">
    <property type="component" value="Unassembled WGS sequence"/>
</dbReference>
<evidence type="ECO:0000313" key="3">
    <source>
        <dbReference type="Proteomes" id="UP000887159"/>
    </source>
</evidence>
<accession>A0A8X6S9M5</accession>
<dbReference type="AlphaFoldDB" id="A0A8X6S9M5"/>
<evidence type="ECO:0000256" key="1">
    <source>
        <dbReference type="SAM" id="MobiDB-lite"/>
    </source>
</evidence>
<evidence type="ECO:0000313" key="2">
    <source>
        <dbReference type="EMBL" id="GFY03003.1"/>
    </source>
</evidence>
<dbReference type="EMBL" id="BMAU01021234">
    <property type="protein sequence ID" value="GFY03003.1"/>
    <property type="molecule type" value="Genomic_DNA"/>
</dbReference>
<feature type="region of interest" description="Disordered" evidence="1">
    <location>
        <begin position="20"/>
        <end position="39"/>
    </location>
</feature>
<gene>
    <name evidence="2" type="ORF">TNCV_980081</name>
</gene>
<reference evidence="2" key="1">
    <citation type="submission" date="2020-08" db="EMBL/GenBank/DDBJ databases">
        <title>Multicomponent nature underlies the extraordinary mechanical properties of spider dragline silk.</title>
        <authorList>
            <person name="Kono N."/>
            <person name="Nakamura H."/>
            <person name="Mori M."/>
            <person name="Yoshida Y."/>
            <person name="Ohtoshi R."/>
            <person name="Malay A.D."/>
            <person name="Moran D.A.P."/>
            <person name="Tomita M."/>
            <person name="Numata K."/>
            <person name="Arakawa K."/>
        </authorList>
    </citation>
    <scope>NUCLEOTIDE SEQUENCE</scope>
</reference>
<comment type="caution">
    <text evidence="2">The sequence shown here is derived from an EMBL/GenBank/DDBJ whole genome shotgun (WGS) entry which is preliminary data.</text>
</comment>
<organism evidence="2 3">
    <name type="scientific">Trichonephila clavipes</name>
    <name type="common">Golden silk orbweaver</name>
    <name type="synonym">Nephila clavipes</name>
    <dbReference type="NCBI Taxonomy" id="2585209"/>
    <lineage>
        <taxon>Eukaryota</taxon>
        <taxon>Metazoa</taxon>
        <taxon>Ecdysozoa</taxon>
        <taxon>Arthropoda</taxon>
        <taxon>Chelicerata</taxon>
        <taxon>Arachnida</taxon>
        <taxon>Araneae</taxon>
        <taxon>Araneomorphae</taxon>
        <taxon>Entelegynae</taxon>
        <taxon>Araneoidea</taxon>
        <taxon>Nephilidae</taxon>
        <taxon>Trichonephila</taxon>
    </lineage>
</organism>
<feature type="compositionally biased region" description="Polar residues" evidence="1">
    <location>
        <begin position="20"/>
        <end position="34"/>
    </location>
</feature>
<sequence>MGKDHLLTIAITDYRSSVENVEFSPPTQHNASSDDNSRILEKVSFRSDTGKSKGGIQEVEQRFSTQSVKITYERTRNAGKNV</sequence>
<protein>
    <submittedName>
        <fullName evidence="2">Uncharacterized protein</fullName>
    </submittedName>
</protein>
<name>A0A8X6S9M5_TRICX</name>
<proteinExistence type="predicted"/>
<keyword evidence="3" id="KW-1185">Reference proteome</keyword>